<dbReference type="InParanoid" id="A0A1X7SJ05"/>
<protein>
    <submittedName>
        <fullName evidence="1">Uncharacterized protein</fullName>
    </submittedName>
</protein>
<sequence>MATLFRKNEELHELQREAVKALQVGAIPHHGPVELQEEENYVMLVGEERVRLQPHALEDPQVQHLIKVSITGTGAVY</sequence>
<dbReference type="AlphaFoldDB" id="A0A1X7SJ05"/>
<organism evidence="1">
    <name type="scientific">Amphimedon queenslandica</name>
    <name type="common">Sponge</name>
    <dbReference type="NCBI Taxonomy" id="400682"/>
    <lineage>
        <taxon>Eukaryota</taxon>
        <taxon>Metazoa</taxon>
        <taxon>Porifera</taxon>
        <taxon>Demospongiae</taxon>
        <taxon>Heteroscleromorpha</taxon>
        <taxon>Haplosclerida</taxon>
        <taxon>Niphatidae</taxon>
        <taxon>Amphimedon</taxon>
    </lineage>
</organism>
<reference evidence="1" key="1">
    <citation type="submission" date="2017-05" db="UniProtKB">
        <authorList>
            <consortium name="EnsemblMetazoa"/>
        </authorList>
    </citation>
    <scope>IDENTIFICATION</scope>
</reference>
<evidence type="ECO:0000313" key="1">
    <source>
        <dbReference type="EnsemblMetazoa" id="Aqu2.1.02096_001"/>
    </source>
</evidence>
<name>A0A1X7SJ05_AMPQE</name>
<dbReference type="OrthoDB" id="2099265at2759"/>
<dbReference type="EnsemblMetazoa" id="Aqu2.1.02096_001">
    <property type="protein sequence ID" value="Aqu2.1.02096_001"/>
    <property type="gene ID" value="Aqu2.1.02096"/>
</dbReference>
<proteinExistence type="predicted"/>
<accession>A0A1X7SJ05</accession>